<dbReference type="OrthoDB" id="4062651at2759"/>
<dbReference type="InterPro" id="IPR051681">
    <property type="entry name" value="Ser/Thr_Kinases-Pseudokinases"/>
</dbReference>
<protein>
    <recommendedName>
        <fullName evidence="1">Protein kinase domain-containing protein</fullName>
    </recommendedName>
</protein>
<dbReference type="InterPro" id="IPR011009">
    <property type="entry name" value="Kinase-like_dom_sf"/>
</dbReference>
<keyword evidence="3" id="KW-1185">Reference proteome</keyword>
<evidence type="ECO:0000313" key="3">
    <source>
        <dbReference type="Proteomes" id="UP000256690"/>
    </source>
</evidence>
<dbReference type="Gene3D" id="1.10.510.10">
    <property type="entry name" value="Transferase(Phosphotransferase) domain 1"/>
    <property type="match status" value="1"/>
</dbReference>
<organism evidence="2 3">
    <name type="scientific">Aspergillus mulundensis</name>
    <dbReference type="NCBI Taxonomy" id="1810919"/>
    <lineage>
        <taxon>Eukaryota</taxon>
        <taxon>Fungi</taxon>
        <taxon>Dikarya</taxon>
        <taxon>Ascomycota</taxon>
        <taxon>Pezizomycotina</taxon>
        <taxon>Eurotiomycetes</taxon>
        <taxon>Eurotiomycetidae</taxon>
        <taxon>Eurotiales</taxon>
        <taxon>Aspergillaceae</taxon>
        <taxon>Aspergillus</taxon>
        <taxon>Aspergillus subgen. Nidulantes</taxon>
    </lineage>
</organism>
<dbReference type="EMBL" id="PVWQ01000001">
    <property type="protein sequence ID" value="RDW93322.1"/>
    <property type="molecule type" value="Genomic_DNA"/>
</dbReference>
<name>A0A3D8T433_9EURO</name>
<gene>
    <name evidence="2" type="ORF">DSM5745_00644</name>
</gene>
<evidence type="ECO:0000313" key="2">
    <source>
        <dbReference type="EMBL" id="RDW93322.1"/>
    </source>
</evidence>
<dbReference type="SUPFAM" id="SSF56112">
    <property type="entry name" value="Protein kinase-like (PK-like)"/>
    <property type="match status" value="1"/>
</dbReference>
<comment type="caution">
    <text evidence="2">The sequence shown here is derived from an EMBL/GenBank/DDBJ whole genome shotgun (WGS) entry which is preliminary data.</text>
</comment>
<proteinExistence type="predicted"/>
<dbReference type="STRING" id="1810919.A0A3D8T433"/>
<dbReference type="PANTHER" id="PTHR44329">
    <property type="entry name" value="SERINE/THREONINE-PROTEIN KINASE TNNI3K-RELATED"/>
    <property type="match status" value="1"/>
</dbReference>
<dbReference type="GO" id="GO:0004674">
    <property type="term" value="F:protein serine/threonine kinase activity"/>
    <property type="evidence" value="ECO:0007669"/>
    <property type="project" value="TreeGrafter"/>
</dbReference>
<dbReference type="GeneID" id="38111014"/>
<evidence type="ECO:0000259" key="1">
    <source>
        <dbReference type="PROSITE" id="PS50011"/>
    </source>
</evidence>
<accession>A0A3D8T433</accession>
<sequence>MELSHLIVDAVWRPSFLLKYHELQDHLQPSSGRIGPPSWDYSFLNPRNRVETLDTASSRWRIDGATICGTCVYVIPLDLLPNLPPLRILLYISDQTEYPAALRHSLDASIGVPLRDGNAISQLGLAKHLCRALDHHCAQNPGFLQEYLKLPFGSRLIFEDITPEVADMRLDIERDYHVESNMKTLDTLQRSWSDVARGTWPPAVDINNLCLVKQLNEAVSLVEVPGQPAAIFKAASNSLHHTYHELRFLLSCSPHPHIMPRPLAVVTKKSAFGGKNGVVGFLLQHFQGGSLRDILPARQRSATLSDSVKLRWCRQVASALAHLHEHGAFYSDLRPDNVLLDAEENAVLCDFEQRGNWYEWCAPEIRYRQYAENIRARLPNRVVNSPYDRLLKGYAGSHSMSTSACYTLAESPIEARNRAWFALPPSAREKATVYNLGLFIYSVFEGLSNVQRNVANQFPIEPEVEFPTYRRTPAVIREIIQHCMGDTPNWHTAGLRSESPRVLRVNGLLYPETQTNLEPDTRASFDAVMETLLNFWNTELMQAEKFLDDPNWKTGDFGRGRASLRDVVDTLGSLSEDICR</sequence>
<dbReference type="Proteomes" id="UP000256690">
    <property type="component" value="Unassembled WGS sequence"/>
</dbReference>
<dbReference type="GO" id="GO:0005524">
    <property type="term" value="F:ATP binding"/>
    <property type="evidence" value="ECO:0007669"/>
    <property type="project" value="InterPro"/>
</dbReference>
<dbReference type="InterPro" id="IPR000719">
    <property type="entry name" value="Prot_kinase_dom"/>
</dbReference>
<dbReference type="RefSeq" id="XP_026608505.1">
    <property type="nucleotide sequence ID" value="XM_026742660.1"/>
</dbReference>
<dbReference type="PROSITE" id="PS50011">
    <property type="entry name" value="PROTEIN_KINASE_DOM"/>
    <property type="match status" value="1"/>
</dbReference>
<feature type="domain" description="Protein kinase" evidence="1">
    <location>
        <begin position="189"/>
        <end position="547"/>
    </location>
</feature>
<dbReference type="Pfam" id="PF00069">
    <property type="entry name" value="Pkinase"/>
    <property type="match status" value="1"/>
</dbReference>
<reference evidence="2 3" key="1">
    <citation type="journal article" date="2018" name="IMA Fungus">
        <title>IMA Genome-F 9: Draft genome sequence of Annulohypoxylon stygium, Aspergillus mulundensis, Berkeleyomyces basicola (syn. Thielaviopsis basicola), Ceratocystis smalleyi, two Cercospora beticola strains, Coleophoma cylindrospora, Fusarium fracticaudum, Phialophora cf. hyalina, and Morchella septimelata.</title>
        <authorList>
            <person name="Wingfield B.D."/>
            <person name="Bills G.F."/>
            <person name="Dong Y."/>
            <person name="Huang W."/>
            <person name="Nel W.J."/>
            <person name="Swalarsk-Parry B.S."/>
            <person name="Vaghefi N."/>
            <person name="Wilken P.M."/>
            <person name="An Z."/>
            <person name="de Beer Z.W."/>
            <person name="De Vos L."/>
            <person name="Chen L."/>
            <person name="Duong T.A."/>
            <person name="Gao Y."/>
            <person name="Hammerbacher A."/>
            <person name="Kikkert J.R."/>
            <person name="Li Y."/>
            <person name="Li H."/>
            <person name="Li K."/>
            <person name="Li Q."/>
            <person name="Liu X."/>
            <person name="Ma X."/>
            <person name="Naidoo K."/>
            <person name="Pethybridge S.J."/>
            <person name="Sun J."/>
            <person name="Steenkamp E.T."/>
            <person name="van der Nest M.A."/>
            <person name="van Wyk S."/>
            <person name="Wingfield M.J."/>
            <person name="Xiong C."/>
            <person name="Yue Q."/>
            <person name="Zhang X."/>
        </authorList>
    </citation>
    <scope>NUCLEOTIDE SEQUENCE [LARGE SCALE GENOMIC DNA]</scope>
    <source>
        <strain evidence="2 3">DSM 5745</strain>
    </source>
</reference>
<dbReference type="AlphaFoldDB" id="A0A3D8T433"/>